<dbReference type="EMBL" id="VSRR010141282">
    <property type="protein sequence ID" value="MPD04491.1"/>
    <property type="molecule type" value="Genomic_DNA"/>
</dbReference>
<dbReference type="AlphaFoldDB" id="A0A5B7K634"/>
<organism evidence="2 3">
    <name type="scientific">Portunus trituberculatus</name>
    <name type="common">Swimming crab</name>
    <name type="synonym">Neptunus trituberculatus</name>
    <dbReference type="NCBI Taxonomy" id="210409"/>
    <lineage>
        <taxon>Eukaryota</taxon>
        <taxon>Metazoa</taxon>
        <taxon>Ecdysozoa</taxon>
        <taxon>Arthropoda</taxon>
        <taxon>Crustacea</taxon>
        <taxon>Multicrustacea</taxon>
        <taxon>Malacostraca</taxon>
        <taxon>Eumalacostraca</taxon>
        <taxon>Eucarida</taxon>
        <taxon>Decapoda</taxon>
        <taxon>Pleocyemata</taxon>
        <taxon>Brachyura</taxon>
        <taxon>Eubrachyura</taxon>
        <taxon>Portunoidea</taxon>
        <taxon>Portunidae</taxon>
        <taxon>Portuninae</taxon>
        <taxon>Portunus</taxon>
    </lineage>
</organism>
<gene>
    <name evidence="2" type="ORF">E2C01_100184</name>
</gene>
<evidence type="ECO:0000313" key="2">
    <source>
        <dbReference type="EMBL" id="MPD04491.1"/>
    </source>
</evidence>
<evidence type="ECO:0000256" key="1">
    <source>
        <dbReference type="SAM" id="MobiDB-lite"/>
    </source>
</evidence>
<proteinExistence type="predicted"/>
<evidence type="ECO:0000313" key="3">
    <source>
        <dbReference type="Proteomes" id="UP000324222"/>
    </source>
</evidence>
<sequence>MSLAISPATPQLHGGRAETDATCITAPSARHLGDSTATQRRGKRPHEKEATLHRNAAETETRPKQETENSELLDLNLGQLRKVRLQEIHIPKLALVHLSRTLDRFLAQRLSDTVLNMTRLLLQFILLPCLRLSSLPPS</sequence>
<feature type="region of interest" description="Disordered" evidence="1">
    <location>
        <begin position="24"/>
        <end position="70"/>
    </location>
</feature>
<keyword evidence="3" id="KW-1185">Reference proteome</keyword>
<reference evidence="2 3" key="1">
    <citation type="submission" date="2019-05" db="EMBL/GenBank/DDBJ databases">
        <title>Another draft genome of Portunus trituberculatus and its Hox gene families provides insights of decapod evolution.</title>
        <authorList>
            <person name="Jeong J.-H."/>
            <person name="Song I."/>
            <person name="Kim S."/>
            <person name="Choi T."/>
            <person name="Kim D."/>
            <person name="Ryu S."/>
            <person name="Kim W."/>
        </authorList>
    </citation>
    <scope>NUCLEOTIDE SEQUENCE [LARGE SCALE GENOMIC DNA]</scope>
    <source>
        <tissue evidence="2">Muscle</tissue>
    </source>
</reference>
<feature type="compositionally biased region" description="Basic and acidic residues" evidence="1">
    <location>
        <begin position="46"/>
        <end position="67"/>
    </location>
</feature>
<comment type="caution">
    <text evidence="2">The sequence shown here is derived from an EMBL/GenBank/DDBJ whole genome shotgun (WGS) entry which is preliminary data.</text>
</comment>
<protein>
    <submittedName>
        <fullName evidence="2">Uncharacterized protein</fullName>
    </submittedName>
</protein>
<name>A0A5B7K634_PORTR</name>
<accession>A0A5B7K634</accession>
<dbReference type="Proteomes" id="UP000324222">
    <property type="component" value="Unassembled WGS sequence"/>
</dbReference>